<dbReference type="FunFam" id="2.60.40.200:FF:000007">
    <property type="entry name" value="Cell surface Cu-only superoxide dismutase 5"/>
    <property type="match status" value="1"/>
</dbReference>
<evidence type="ECO:0000256" key="4">
    <source>
        <dbReference type="ARBA" id="ARBA00012682"/>
    </source>
</evidence>
<evidence type="ECO:0000313" key="12">
    <source>
        <dbReference type="EMBL" id="GAV49845.1"/>
    </source>
</evidence>
<comment type="subcellular location">
    <subcellularLocation>
        <location evidence="1">Cell envelope</location>
    </subcellularLocation>
    <subcellularLocation>
        <location evidence="2">Secreted</location>
    </subcellularLocation>
</comment>
<evidence type="ECO:0000256" key="9">
    <source>
        <dbReference type="ARBA" id="ARBA00049204"/>
    </source>
</evidence>
<evidence type="ECO:0000256" key="10">
    <source>
        <dbReference type="SAM" id="SignalP"/>
    </source>
</evidence>
<feature type="chain" id="PRO_5010170032" description="superoxide dismutase" evidence="10">
    <location>
        <begin position="22"/>
        <end position="168"/>
    </location>
</feature>
<keyword evidence="5" id="KW-0964">Secreted</keyword>
<dbReference type="Proteomes" id="UP000187013">
    <property type="component" value="Unassembled WGS sequence"/>
</dbReference>
<evidence type="ECO:0000256" key="3">
    <source>
        <dbReference type="ARBA" id="ARBA00010457"/>
    </source>
</evidence>
<keyword evidence="6" id="KW-0049">Antioxidant</keyword>
<feature type="signal peptide" evidence="10">
    <location>
        <begin position="1"/>
        <end position="21"/>
    </location>
</feature>
<dbReference type="GO" id="GO:0004784">
    <property type="term" value="F:superoxide dismutase activity"/>
    <property type="evidence" value="ECO:0007669"/>
    <property type="project" value="UniProtKB-EC"/>
</dbReference>
<dbReference type="Pfam" id="PF00080">
    <property type="entry name" value="Sod_Cu"/>
    <property type="match status" value="1"/>
</dbReference>
<feature type="domain" description="Superoxide dismutase copper/zinc binding" evidence="11">
    <location>
        <begin position="42"/>
        <end position="156"/>
    </location>
</feature>
<dbReference type="PANTHER" id="PTHR10003">
    <property type="entry name" value="SUPEROXIDE DISMUTASE CU-ZN -RELATED"/>
    <property type="match status" value="1"/>
</dbReference>
<evidence type="ECO:0000259" key="11">
    <source>
        <dbReference type="Pfam" id="PF00080"/>
    </source>
</evidence>
<dbReference type="EC" id="1.15.1.1" evidence="4"/>
<dbReference type="eggNOG" id="ENOG502S36H">
    <property type="taxonomic scope" value="Eukaryota"/>
</dbReference>
<proteinExistence type="inferred from homology"/>
<comment type="caution">
    <text evidence="12">The sequence shown here is derived from an EMBL/GenBank/DDBJ whole genome shotgun (WGS) entry which is preliminary data.</text>
</comment>
<reference evidence="12 13" key="1">
    <citation type="submission" date="2016-08" db="EMBL/GenBank/DDBJ databases">
        <title>Draft genome sequence of allopolyploid Zygosaccharomyces rouxii.</title>
        <authorList>
            <person name="Watanabe J."/>
            <person name="Uehara K."/>
            <person name="Mogi Y."/>
            <person name="Tsukioka Y."/>
        </authorList>
    </citation>
    <scope>NUCLEOTIDE SEQUENCE [LARGE SCALE GENOMIC DNA]</scope>
    <source>
        <strain evidence="12 13">NBRC 110957</strain>
    </source>
</reference>
<dbReference type="GO" id="GO:0005507">
    <property type="term" value="F:copper ion binding"/>
    <property type="evidence" value="ECO:0007669"/>
    <property type="project" value="InterPro"/>
</dbReference>
<keyword evidence="10" id="KW-0732">Signal</keyword>
<comment type="catalytic activity">
    <reaction evidence="9">
        <text>2 superoxide + 2 H(+) = H2O2 + O2</text>
        <dbReference type="Rhea" id="RHEA:20696"/>
        <dbReference type="ChEBI" id="CHEBI:15378"/>
        <dbReference type="ChEBI" id="CHEBI:15379"/>
        <dbReference type="ChEBI" id="CHEBI:16240"/>
        <dbReference type="ChEBI" id="CHEBI:18421"/>
        <dbReference type="EC" id="1.15.1.1"/>
    </reaction>
</comment>
<gene>
    <name evidence="12" type="ORF">ZYGR_0R00880</name>
</gene>
<dbReference type="OrthoDB" id="159229at2759"/>
<protein>
    <recommendedName>
        <fullName evidence="4">superoxide dismutase</fullName>
        <ecNumber evidence="4">1.15.1.1</ecNumber>
    </recommendedName>
</protein>
<evidence type="ECO:0000256" key="1">
    <source>
        <dbReference type="ARBA" id="ARBA00004196"/>
    </source>
</evidence>
<dbReference type="EMBL" id="BDGX01000018">
    <property type="protein sequence ID" value="GAV49845.1"/>
    <property type="molecule type" value="Genomic_DNA"/>
</dbReference>
<evidence type="ECO:0000256" key="2">
    <source>
        <dbReference type="ARBA" id="ARBA00004613"/>
    </source>
</evidence>
<dbReference type="GO" id="GO:0005576">
    <property type="term" value="C:extracellular region"/>
    <property type="evidence" value="ECO:0007669"/>
    <property type="project" value="UniProtKB-SubCell"/>
</dbReference>
<keyword evidence="7" id="KW-0843">Virulence</keyword>
<evidence type="ECO:0000256" key="6">
    <source>
        <dbReference type="ARBA" id="ARBA00022862"/>
    </source>
</evidence>
<sequence length="168" mass="18335">MRLTSTLIYLLGFALCVFAAAAPEVEDSPKKAKCVAKFDKKVKGFIKFKSTPEGEVKVNVKLHDLPKEGGPFLYHVHEKPVPSNGSCDATLGHLNPYNGSLNATKPAYKEVGDLSGKHGKITSSPFDTSYVDPYLSLNMSDPAFIGNRSIVIHYANNTRFACSNITRN</sequence>
<comment type="similarity">
    <text evidence="3">Belongs to the Cu-Zn superoxide dismutase family.</text>
</comment>
<dbReference type="InterPro" id="IPR001424">
    <property type="entry name" value="SOD_Cu_Zn_dom"/>
</dbReference>
<name>A0A1Q3A293_ZYGRO</name>
<dbReference type="Gene3D" id="2.60.40.200">
    <property type="entry name" value="Superoxide dismutase, copper/zinc binding domain"/>
    <property type="match status" value="1"/>
</dbReference>
<accession>A0A1Q3A293</accession>
<organism evidence="12 13">
    <name type="scientific">Zygosaccharomyces rouxii</name>
    <dbReference type="NCBI Taxonomy" id="4956"/>
    <lineage>
        <taxon>Eukaryota</taxon>
        <taxon>Fungi</taxon>
        <taxon>Dikarya</taxon>
        <taxon>Ascomycota</taxon>
        <taxon>Saccharomycotina</taxon>
        <taxon>Saccharomycetes</taxon>
        <taxon>Saccharomycetales</taxon>
        <taxon>Saccharomycetaceae</taxon>
        <taxon>Zygosaccharomyces</taxon>
    </lineage>
</organism>
<dbReference type="InterPro" id="IPR036423">
    <property type="entry name" value="SOD-like_Cu/Zn_dom_sf"/>
</dbReference>
<keyword evidence="8" id="KW-1015">Disulfide bond</keyword>
<evidence type="ECO:0000313" key="13">
    <source>
        <dbReference type="Proteomes" id="UP000187013"/>
    </source>
</evidence>
<evidence type="ECO:0000256" key="8">
    <source>
        <dbReference type="ARBA" id="ARBA00023157"/>
    </source>
</evidence>
<evidence type="ECO:0000256" key="5">
    <source>
        <dbReference type="ARBA" id="ARBA00022525"/>
    </source>
</evidence>
<dbReference type="SUPFAM" id="SSF49329">
    <property type="entry name" value="Cu,Zn superoxide dismutase-like"/>
    <property type="match status" value="1"/>
</dbReference>
<dbReference type="InterPro" id="IPR024134">
    <property type="entry name" value="SOD_Cu/Zn_/chaperone"/>
</dbReference>
<dbReference type="AlphaFoldDB" id="A0A1Q3A293"/>
<evidence type="ECO:0000256" key="7">
    <source>
        <dbReference type="ARBA" id="ARBA00023026"/>
    </source>
</evidence>